<comment type="caution">
    <text evidence="2">The sequence shown here is derived from an EMBL/GenBank/DDBJ whole genome shotgun (WGS) entry which is preliminary data.</text>
</comment>
<evidence type="ECO:0000256" key="1">
    <source>
        <dbReference type="SAM" id="SignalP"/>
    </source>
</evidence>
<gene>
    <name evidence="2" type="ORF">BBAD15_g5078</name>
</gene>
<dbReference type="Pfam" id="PF12296">
    <property type="entry name" value="HsbA"/>
    <property type="match status" value="1"/>
</dbReference>
<dbReference type="PANTHER" id="PTHR38123:SF6">
    <property type="entry name" value="CELL WALL SERINE-THREONINE-RICH GALACTOMANNOPROTEIN MP1 (AFU_ORTHOLOGUE AFUA_4G03240)"/>
    <property type="match status" value="1"/>
</dbReference>
<protein>
    <recommendedName>
        <fullName evidence="4">Cell wall mannoprotein 1</fullName>
    </recommendedName>
</protein>
<reference evidence="2 3" key="1">
    <citation type="submission" date="2012-10" db="EMBL/GenBank/DDBJ databases">
        <title>Genome sequencing and analysis of entomopathogenic fungi Beauveria bassiana D1-5.</title>
        <authorList>
            <person name="Li Q."/>
            <person name="Wang L."/>
            <person name="Zhang Z."/>
            <person name="Wang Q."/>
            <person name="Ren J."/>
            <person name="Wang M."/>
            <person name="Xu W."/>
            <person name="Wang J."/>
            <person name="Lu Y."/>
            <person name="Du Q."/>
            <person name="Sun Z."/>
        </authorList>
    </citation>
    <scope>NUCLEOTIDE SEQUENCE [LARGE SCALE GENOMIC DNA]</scope>
    <source>
        <strain evidence="2 3">D1-5</strain>
    </source>
</reference>
<keyword evidence="1" id="KW-0732">Signal</keyword>
<sequence length="213" mass="22200">MRLSLIFSAIVGIANASPSQLVSRDFDTVNTVLANVTESVKALSSVADSGNADPATLLKASDRIVQSIQVATATVNTTGNLTYLETVHLIGPVHKMSQLSAKLTKNMVKLKSSIETQKLCVVVQLQVANINKGATSLIAAVNSRVPSAALEISEALSEGINDSLKSIQDDFSAENCVNGRNVTTTSASSRLGFGPSSVFFPLALGLVATLALI</sequence>
<dbReference type="AlphaFoldDB" id="A0A0A2VT92"/>
<dbReference type="Proteomes" id="UP000030106">
    <property type="component" value="Unassembled WGS sequence"/>
</dbReference>
<dbReference type="HOGENOM" id="CLU_1294160_0_0_1"/>
<dbReference type="OrthoDB" id="2422134at2759"/>
<name>A0A0A2VT92_BEABA</name>
<organism evidence="2 3">
    <name type="scientific">Beauveria bassiana D1-5</name>
    <dbReference type="NCBI Taxonomy" id="1245745"/>
    <lineage>
        <taxon>Eukaryota</taxon>
        <taxon>Fungi</taxon>
        <taxon>Dikarya</taxon>
        <taxon>Ascomycota</taxon>
        <taxon>Pezizomycotina</taxon>
        <taxon>Sordariomycetes</taxon>
        <taxon>Hypocreomycetidae</taxon>
        <taxon>Hypocreales</taxon>
        <taxon>Cordycipitaceae</taxon>
        <taxon>Beauveria</taxon>
    </lineage>
</organism>
<dbReference type="Gene3D" id="1.20.1280.140">
    <property type="match status" value="1"/>
</dbReference>
<dbReference type="EMBL" id="ANFO01000421">
    <property type="protein sequence ID" value="KGQ09567.1"/>
    <property type="molecule type" value="Genomic_DNA"/>
</dbReference>
<evidence type="ECO:0000313" key="3">
    <source>
        <dbReference type="Proteomes" id="UP000030106"/>
    </source>
</evidence>
<dbReference type="InterPro" id="IPR021054">
    <property type="entry name" value="Cell_wall_mannoprotein_1"/>
</dbReference>
<dbReference type="STRING" id="1245745.A0A0A2VT92"/>
<dbReference type="GO" id="GO:0005576">
    <property type="term" value="C:extracellular region"/>
    <property type="evidence" value="ECO:0007669"/>
    <property type="project" value="TreeGrafter"/>
</dbReference>
<accession>A0A0A2VT92</accession>
<feature type="chain" id="PRO_5001995653" description="Cell wall mannoprotein 1" evidence="1">
    <location>
        <begin position="17"/>
        <end position="213"/>
    </location>
</feature>
<proteinExistence type="predicted"/>
<evidence type="ECO:0008006" key="4">
    <source>
        <dbReference type="Google" id="ProtNLM"/>
    </source>
</evidence>
<feature type="signal peptide" evidence="1">
    <location>
        <begin position="1"/>
        <end position="16"/>
    </location>
</feature>
<dbReference type="PANTHER" id="PTHR38123">
    <property type="entry name" value="CELL WALL SERINE-THREONINE-RICH GALACTOMANNOPROTEIN MP1 (AFU_ORTHOLOGUE AFUA_4G03240)"/>
    <property type="match status" value="1"/>
</dbReference>
<evidence type="ECO:0000313" key="2">
    <source>
        <dbReference type="EMBL" id="KGQ09567.1"/>
    </source>
</evidence>